<organism evidence="8 9">
    <name type="scientific">Cytobacillus kochii</name>
    <dbReference type="NCBI Taxonomy" id="859143"/>
    <lineage>
        <taxon>Bacteria</taxon>
        <taxon>Bacillati</taxon>
        <taxon>Bacillota</taxon>
        <taxon>Bacilli</taxon>
        <taxon>Bacillales</taxon>
        <taxon>Bacillaceae</taxon>
        <taxon>Cytobacillus</taxon>
    </lineage>
</organism>
<dbReference type="InterPro" id="IPR011054">
    <property type="entry name" value="Rudment_hybrid_motif"/>
</dbReference>
<keyword evidence="9" id="KW-1185">Reference proteome</keyword>
<dbReference type="InterPro" id="IPR005481">
    <property type="entry name" value="BC-like_N"/>
</dbReference>
<dbReference type="RefSeq" id="WP_095369627.1">
    <property type="nucleotide sequence ID" value="NZ_CP022983.1"/>
</dbReference>
<accession>A0A248TD41</accession>
<dbReference type="KEGG" id="bko:CKF48_01150"/>
<evidence type="ECO:0000259" key="7">
    <source>
        <dbReference type="PROSITE" id="PS50979"/>
    </source>
</evidence>
<dbReference type="InterPro" id="IPR011764">
    <property type="entry name" value="Biotin_carboxylation_dom"/>
</dbReference>
<dbReference type="PROSITE" id="PS00866">
    <property type="entry name" value="CPSASE_1"/>
    <property type="match status" value="1"/>
</dbReference>
<dbReference type="Pfam" id="PF00289">
    <property type="entry name" value="Biotin_carb_N"/>
    <property type="match status" value="1"/>
</dbReference>
<dbReference type="Pfam" id="PF02785">
    <property type="entry name" value="Biotin_carb_C"/>
    <property type="match status" value="1"/>
</dbReference>
<dbReference type="SUPFAM" id="SSF52440">
    <property type="entry name" value="PreATP-grasp domain"/>
    <property type="match status" value="1"/>
</dbReference>
<dbReference type="PANTHER" id="PTHR18866">
    <property type="entry name" value="CARBOXYLASE:PYRUVATE/ACETYL-COA/PROPIONYL-COA CARBOXYLASE"/>
    <property type="match status" value="1"/>
</dbReference>
<dbReference type="InterPro" id="IPR005482">
    <property type="entry name" value="Biotin_COase_C"/>
</dbReference>
<dbReference type="InterPro" id="IPR005479">
    <property type="entry name" value="CPAse_ATP-bd"/>
</dbReference>
<keyword evidence="2 5" id="KW-0547">Nucleotide-binding</keyword>
<keyword evidence="1" id="KW-0436">Ligase</keyword>
<dbReference type="AlphaFoldDB" id="A0A248TD41"/>
<dbReference type="GO" id="GO:0005524">
    <property type="term" value="F:ATP binding"/>
    <property type="evidence" value="ECO:0007669"/>
    <property type="project" value="UniProtKB-UniRule"/>
</dbReference>
<evidence type="ECO:0000256" key="1">
    <source>
        <dbReference type="ARBA" id="ARBA00022598"/>
    </source>
</evidence>
<sequence>MQKILIANRGEIALRIIKTCKALGIETVAIYSEADEGMPFVIEADQAFLIGPPPVNQSYLNVEKIIQIALAEKVDAIHPGYGFLSENAEFARRIHAAGIIFIGPNPDTIEKMGDKIISRQTMEKAGVPIVPGSNSGVVTVEAALALAETYGYPIMLKASGGGGGIGMVRCETEQALKNAFSSTKSRAKAYFGSDEVFVEKCIEGSRHIEVQIFGDDKGQIVSLFERDCSIQRRHQKVIEESPSPSLSMKTRDKMLETAIKAGEAVGYKNAGTVEFIVDADENFYFLEMNTRLQVEHPVTEQITGIDLVEWQIDIAKGNELPLKQSEIKSVGHAMEFRLYAEDPVTFMPSPGTISKLKWGNLDGIRIDYGYVEGSKVTPFYDPMIAKCIINGENREETLQKAAQFFNDLEISGIKTNAPLFVEILADQDFSKGKYTTDFLKNKSLIKKQ</sequence>
<evidence type="ECO:0000256" key="3">
    <source>
        <dbReference type="ARBA" id="ARBA00022840"/>
    </source>
</evidence>
<keyword evidence="3 5" id="KW-0067">ATP-binding</keyword>
<proteinExistence type="predicted"/>
<dbReference type="Gene3D" id="3.30.470.20">
    <property type="entry name" value="ATP-grasp fold, B domain"/>
    <property type="match status" value="1"/>
</dbReference>
<dbReference type="InterPro" id="IPR016185">
    <property type="entry name" value="PreATP-grasp_dom_sf"/>
</dbReference>
<dbReference type="InterPro" id="IPR050856">
    <property type="entry name" value="Biotin_carboxylase_complex"/>
</dbReference>
<dbReference type="EMBL" id="CP022983">
    <property type="protein sequence ID" value="ASV66052.1"/>
    <property type="molecule type" value="Genomic_DNA"/>
</dbReference>
<protein>
    <submittedName>
        <fullName evidence="8">Biotin carboxylase</fullName>
    </submittedName>
</protein>
<dbReference type="GO" id="GO:0046872">
    <property type="term" value="F:metal ion binding"/>
    <property type="evidence" value="ECO:0007669"/>
    <property type="project" value="InterPro"/>
</dbReference>
<dbReference type="InterPro" id="IPR011761">
    <property type="entry name" value="ATP-grasp"/>
</dbReference>
<dbReference type="FunFam" id="3.40.50.20:FF:000010">
    <property type="entry name" value="Propionyl-CoA carboxylase subunit alpha"/>
    <property type="match status" value="1"/>
</dbReference>
<feature type="domain" description="ATP-grasp" evidence="6">
    <location>
        <begin position="119"/>
        <end position="316"/>
    </location>
</feature>
<evidence type="ECO:0000259" key="6">
    <source>
        <dbReference type="PROSITE" id="PS50975"/>
    </source>
</evidence>
<dbReference type="PROSITE" id="PS50979">
    <property type="entry name" value="BC"/>
    <property type="match status" value="1"/>
</dbReference>
<dbReference type="GO" id="GO:0016874">
    <property type="term" value="F:ligase activity"/>
    <property type="evidence" value="ECO:0007669"/>
    <property type="project" value="UniProtKB-KW"/>
</dbReference>
<dbReference type="NCBIfam" id="NF006367">
    <property type="entry name" value="PRK08591.1"/>
    <property type="match status" value="1"/>
</dbReference>
<reference evidence="8 9" key="1">
    <citation type="submission" date="2017-08" db="EMBL/GenBank/DDBJ databases">
        <title>Complete Genome Sequence of Bacillus kochii Oregon-R-modENCODE STRAIN BDGP4, isolated from Drosophila melanogaster gut.</title>
        <authorList>
            <person name="Wan K.H."/>
            <person name="Yu C."/>
            <person name="Park S."/>
            <person name="Hammonds A.S."/>
            <person name="Booth B.W."/>
            <person name="Celniker S.E."/>
        </authorList>
    </citation>
    <scope>NUCLEOTIDE SEQUENCE [LARGE SCALE GENOMIC DNA]</scope>
    <source>
        <strain evidence="8 9">BDGP4</strain>
    </source>
</reference>
<dbReference type="Pfam" id="PF02786">
    <property type="entry name" value="CPSase_L_D2"/>
    <property type="match status" value="1"/>
</dbReference>
<feature type="domain" description="Biotin carboxylation" evidence="7">
    <location>
        <begin position="1"/>
        <end position="444"/>
    </location>
</feature>
<evidence type="ECO:0000256" key="2">
    <source>
        <dbReference type="ARBA" id="ARBA00022741"/>
    </source>
</evidence>
<dbReference type="SUPFAM" id="SSF56059">
    <property type="entry name" value="Glutathione synthetase ATP-binding domain-like"/>
    <property type="match status" value="1"/>
</dbReference>
<evidence type="ECO:0000313" key="8">
    <source>
        <dbReference type="EMBL" id="ASV66052.1"/>
    </source>
</evidence>
<dbReference type="Proteomes" id="UP000215137">
    <property type="component" value="Chromosome"/>
</dbReference>
<evidence type="ECO:0000256" key="5">
    <source>
        <dbReference type="PROSITE-ProRule" id="PRU00409"/>
    </source>
</evidence>
<dbReference type="SUPFAM" id="SSF51246">
    <property type="entry name" value="Rudiment single hybrid motif"/>
    <property type="match status" value="1"/>
</dbReference>
<dbReference type="PROSITE" id="PS00867">
    <property type="entry name" value="CPSASE_2"/>
    <property type="match status" value="1"/>
</dbReference>
<dbReference type="SMART" id="SM00878">
    <property type="entry name" value="Biotin_carb_C"/>
    <property type="match status" value="1"/>
</dbReference>
<gene>
    <name evidence="8" type="ORF">CKF48_01150</name>
</gene>
<dbReference type="OrthoDB" id="9807469at2"/>
<name>A0A248TD41_9BACI</name>
<evidence type="ECO:0000256" key="4">
    <source>
        <dbReference type="ARBA" id="ARBA00023267"/>
    </source>
</evidence>
<keyword evidence="4" id="KW-0092">Biotin</keyword>
<evidence type="ECO:0000313" key="9">
    <source>
        <dbReference type="Proteomes" id="UP000215137"/>
    </source>
</evidence>
<dbReference type="PANTHER" id="PTHR18866:SF128">
    <property type="entry name" value="UREA AMIDOLYASE"/>
    <property type="match status" value="1"/>
</dbReference>
<dbReference type="PROSITE" id="PS50975">
    <property type="entry name" value="ATP_GRASP"/>
    <property type="match status" value="1"/>
</dbReference>